<dbReference type="InterPro" id="IPR054254">
    <property type="entry name" value="DUF6985"/>
</dbReference>
<dbReference type="Pfam" id="PF22481">
    <property type="entry name" value="DUF6985"/>
    <property type="match status" value="1"/>
</dbReference>
<gene>
    <name evidence="2" type="ORF">BK123_29000</name>
</gene>
<sequence length="168" mass="18980">MSERFELKHVGIEDPSEETGMSGFGYLALFECEVEYRFSTEDMSVEEAEIYIQDLLNQLPDETINEICKKACAWKNLKMSSDTADYPPGLDGVHGEDILKFMSVGEVDLYRNPYDRNDNTFGAILGGGTAWDSENGMEILIRGSKVLEVREYLGYGAYAIWSETDEIE</sequence>
<comment type="caution">
    <text evidence="2">The sequence shown here is derived from an EMBL/GenBank/DDBJ whole genome shotgun (WGS) entry which is preliminary data.</text>
</comment>
<organism evidence="2 3">
    <name type="scientific">Paenibacillus lautus</name>
    <name type="common">Bacillus lautus</name>
    <dbReference type="NCBI Taxonomy" id="1401"/>
    <lineage>
        <taxon>Bacteria</taxon>
        <taxon>Bacillati</taxon>
        <taxon>Bacillota</taxon>
        <taxon>Bacilli</taxon>
        <taxon>Bacillales</taxon>
        <taxon>Paenibacillaceae</taxon>
        <taxon>Paenibacillus</taxon>
    </lineage>
</organism>
<dbReference type="EMBL" id="MRTF01000012">
    <property type="protein sequence ID" value="OME88990.1"/>
    <property type="molecule type" value="Genomic_DNA"/>
</dbReference>
<reference evidence="2 3" key="1">
    <citation type="submission" date="2016-11" db="EMBL/GenBank/DDBJ databases">
        <title>Paenibacillus species isolates.</title>
        <authorList>
            <person name="Beno S.M."/>
        </authorList>
    </citation>
    <scope>NUCLEOTIDE SEQUENCE [LARGE SCALE GENOMIC DNA]</scope>
    <source>
        <strain evidence="2 3">FSL F4-0100</strain>
    </source>
</reference>
<protein>
    <recommendedName>
        <fullName evidence="1">DUF6985 domain-containing protein</fullName>
    </recommendedName>
</protein>
<evidence type="ECO:0000259" key="1">
    <source>
        <dbReference type="Pfam" id="PF22481"/>
    </source>
</evidence>
<proteinExistence type="predicted"/>
<dbReference type="RefSeq" id="WP_076325814.1">
    <property type="nucleotide sequence ID" value="NZ_MRTF01000012.1"/>
</dbReference>
<evidence type="ECO:0000313" key="3">
    <source>
        <dbReference type="Proteomes" id="UP000187074"/>
    </source>
</evidence>
<accession>A0A1R1ATV7</accession>
<evidence type="ECO:0000313" key="2">
    <source>
        <dbReference type="EMBL" id="OME88990.1"/>
    </source>
</evidence>
<feature type="domain" description="DUF6985" evidence="1">
    <location>
        <begin position="27"/>
        <end position="152"/>
    </location>
</feature>
<dbReference type="OrthoDB" id="2593254at2"/>
<dbReference type="STRING" id="1401.BK123_29000"/>
<dbReference type="AlphaFoldDB" id="A0A1R1ATV7"/>
<name>A0A1R1ATV7_PAELA</name>
<dbReference type="Proteomes" id="UP000187074">
    <property type="component" value="Unassembled WGS sequence"/>
</dbReference>